<sequence>MALTVLLVQYSNAQLTYEVGLREQLDKAVVIVEGKVLDSKGIWDANYANIYTVHTVQVSKVYKGKNVVKVKVITAGGSVGLEAETVSPSLSLNKLDYGIFMLIPSDLELTENFNEDVFYAYSDLQGYYQFDAVTELACNSVKQYSIEGLTADINKFTGKQGIGFRTFGHTIGGSFAETPDDNFDALAINGVAPQFVTAGTQSAITISGSGFGSNKGQIRFKDADTGGNTTYAALDSQIISWSNNEIKVEVPTRAGDGVVQVVRNNGTAINSSETLNVNYAETTILNDVLSPGLPIAYPNQHINDNGTGGYEFMFSSMFAMNTDAVSAFTKAMNIWTCQTDMNWKLGGTSTIDATSSDGVNVVRFDADFELPVGILGRTTVRSSGCYVGSTLQWYVSEIDLRFDDGAYWYFGNSEPSSSQYDFESIALHELGHGRLLSHVINTNEVMHYNLGQGEVSRVLSAYDVDCGNDIHARSISGSYCSQPSMTNKGCTYGIDKVDTFMVDIYPNPATNKLFISNDQGKICKQVSLYDVNGRLVIQVTNSSKKDVNIMGLNSVTKGIYMLKLEFDDTVVIRKVLVE</sequence>
<evidence type="ECO:0000259" key="8">
    <source>
        <dbReference type="Pfam" id="PF18962"/>
    </source>
</evidence>
<dbReference type="GO" id="GO:0004222">
    <property type="term" value="F:metalloendopeptidase activity"/>
    <property type="evidence" value="ECO:0007669"/>
    <property type="project" value="InterPro"/>
</dbReference>
<feature type="domain" description="Peptidase M10 metallopeptidase" evidence="6">
    <location>
        <begin position="396"/>
        <end position="463"/>
    </location>
</feature>
<dbReference type="Pfam" id="PF00413">
    <property type="entry name" value="Peptidase_M10"/>
    <property type="match status" value="1"/>
</dbReference>
<evidence type="ECO:0000259" key="7">
    <source>
        <dbReference type="Pfam" id="PF01833"/>
    </source>
</evidence>
<keyword evidence="5" id="KW-0862">Zinc</keyword>
<evidence type="ECO:0000256" key="4">
    <source>
        <dbReference type="ARBA" id="ARBA00022801"/>
    </source>
</evidence>
<comment type="caution">
    <text evidence="9">The sequence shown here is derived from an EMBL/GenBank/DDBJ whole genome shotgun (WGS) entry which is preliminary data.</text>
</comment>
<name>A0A9W6EUH4_9FLAO</name>
<feature type="domain" description="Secretion system C-terminal sorting" evidence="8">
    <location>
        <begin position="504"/>
        <end position="577"/>
    </location>
</feature>
<dbReference type="InterPro" id="IPR026444">
    <property type="entry name" value="Secre_tail"/>
</dbReference>
<keyword evidence="10" id="KW-1185">Reference proteome</keyword>
<keyword evidence="4" id="KW-0378">Hydrolase</keyword>
<dbReference type="InterPro" id="IPR001818">
    <property type="entry name" value="Pept_M10_metallopeptidase"/>
</dbReference>
<keyword evidence="2" id="KW-0479">Metal-binding</keyword>
<dbReference type="Gene3D" id="2.60.40.10">
    <property type="entry name" value="Immunoglobulins"/>
    <property type="match status" value="1"/>
</dbReference>
<evidence type="ECO:0000256" key="5">
    <source>
        <dbReference type="ARBA" id="ARBA00022833"/>
    </source>
</evidence>
<dbReference type="InterPro" id="IPR014756">
    <property type="entry name" value="Ig_E-set"/>
</dbReference>
<dbReference type="InterPro" id="IPR013783">
    <property type="entry name" value="Ig-like_fold"/>
</dbReference>
<feature type="domain" description="IPT/TIG" evidence="7">
    <location>
        <begin position="188"/>
        <end position="273"/>
    </location>
</feature>
<accession>A0A9W6EUH4</accession>
<dbReference type="AlphaFoldDB" id="A0A9W6EUH4"/>
<keyword evidence="3" id="KW-0732">Signal</keyword>
<dbReference type="EMBL" id="BRVP01000018">
    <property type="protein sequence ID" value="GLB53510.1"/>
    <property type="molecule type" value="Genomic_DNA"/>
</dbReference>
<gene>
    <name evidence="9" type="ORF">NBRC110019_25510</name>
</gene>
<evidence type="ECO:0000256" key="3">
    <source>
        <dbReference type="ARBA" id="ARBA00022729"/>
    </source>
</evidence>
<evidence type="ECO:0008006" key="11">
    <source>
        <dbReference type="Google" id="ProtNLM"/>
    </source>
</evidence>
<dbReference type="InterPro" id="IPR002909">
    <property type="entry name" value="IPT_dom"/>
</dbReference>
<evidence type="ECO:0000313" key="10">
    <source>
        <dbReference type="Proteomes" id="UP001143545"/>
    </source>
</evidence>
<proteinExistence type="predicted"/>
<dbReference type="GO" id="GO:0008270">
    <property type="term" value="F:zinc ion binding"/>
    <property type="evidence" value="ECO:0007669"/>
    <property type="project" value="InterPro"/>
</dbReference>
<evidence type="ECO:0000256" key="1">
    <source>
        <dbReference type="ARBA" id="ARBA00022670"/>
    </source>
</evidence>
<dbReference type="Gene3D" id="3.40.390.10">
    <property type="entry name" value="Collagenase (Catalytic Domain)"/>
    <property type="match status" value="1"/>
</dbReference>
<dbReference type="SUPFAM" id="SSF55486">
    <property type="entry name" value="Metalloproteases ('zincins'), catalytic domain"/>
    <property type="match status" value="1"/>
</dbReference>
<evidence type="ECO:0000313" key="9">
    <source>
        <dbReference type="EMBL" id="GLB53510.1"/>
    </source>
</evidence>
<dbReference type="Proteomes" id="UP001143545">
    <property type="component" value="Unassembled WGS sequence"/>
</dbReference>
<dbReference type="SUPFAM" id="SSF81296">
    <property type="entry name" value="E set domains"/>
    <property type="match status" value="1"/>
</dbReference>
<protein>
    <recommendedName>
        <fullName evidence="11">Por secretion system C-terminal sorting domain-containing protein</fullName>
    </recommendedName>
</protein>
<dbReference type="Pfam" id="PF18962">
    <property type="entry name" value="Por_Secre_tail"/>
    <property type="match status" value="1"/>
</dbReference>
<dbReference type="Pfam" id="PF01833">
    <property type="entry name" value="TIG"/>
    <property type="match status" value="1"/>
</dbReference>
<reference evidence="9" key="1">
    <citation type="submission" date="2022-07" db="EMBL/GenBank/DDBJ databases">
        <title>Taxonomy of Novel Oxalotrophic and Methylotrophic Bacteria.</title>
        <authorList>
            <person name="Sahin N."/>
            <person name="Tani A."/>
        </authorList>
    </citation>
    <scope>NUCLEOTIDE SEQUENCE</scope>
    <source>
        <strain evidence="9">AM327</strain>
    </source>
</reference>
<keyword evidence="1" id="KW-0645">Protease</keyword>
<dbReference type="GO" id="GO:0006508">
    <property type="term" value="P:proteolysis"/>
    <property type="evidence" value="ECO:0007669"/>
    <property type="project" value="UniProtKB-KW"/>
</dbReference>
<dbReference type="GO" id="GO:0031012">
    <property type="term" value="C:extracellular matrix"/>
    <property type="evidence" value="ECO:0007669"/>
    <property type="project" value="InterPro"/>
</dbReference>
<organism evidence="9 10">
    <name type="scientific">Neptunitalea chrysea</name>
    <dbReference type="NCBI Taxonomy" id="1647581"/>
    <lineage>
        <taxon>Bacteria</taxon>
        <taxon>Pseudomonadati</taxon>
        <taxon>Bacteroidota</taxon>
        <taxon>Flavobacteriia</taxon>
        <taxon>Flavobacteriales</taxon>
        <taxon>Flavobacteriaceae</taxon>
        <taxon>Neptunitalea</taxon>
    </lineage>
</organism>
<evidence type="ECO:0000259" key="6">
    <source>
        <dbReference type="Pfam" id="PF00413"/>
    </source>
</evidence>
<evidence type="ECO:0000256" key="2">
    <source>
        <dbReference type="ARBA" id="ARBA00022723"/>
    </source>
</evidence>
<dbReference type="NCBIfam" id="TIGR04183">
    <property type="entry name" value="Por_Secre_tail"/>
    <property type="match status" value="1"/>
</dbReference>
<dbReference type="InterPro" id="IPR024079">
    <property type="entry name" value="MetalloPept_cat_dom_sf"/>
</dbReference>